<gene>
    <name evidence="2" type="ORF">SAMN05421753_10776</name>
</gene>
<feature type="transmembrane region" description="Helical" evidence="1">
    <location>
        <begin position="25"/>
        <end position="44"/>
    </location>
</feature>
<keyword evidence="3" id="KW-1185">Reference proteome</keyword>
<organism evidence="2 3">
    <name type="scientific">Planctomicrobium piriforme</name>
    <dbReference type="NCBI Taxonomy" id="1576369"/>
    <lineage>
        <taxon>Bacteria</taxon>
        <taxon>Pseudomonadati</taxon>
        <taxon>Planctomycetota</taxon>
        <taxon>Planctomycetia</taxon>
        <taxon>Planctomycetales</taxon>
        <taxon>Planctomycetaceae</taxon>
        <taxon>Planctomicrobium</taxon>
    </lineage>
</organism>
<evidence type="ECO:0008006" key="4">
    <source>
        <dbReference type="Google" id="ProtNLM"/>
    </source>
</evidence>
<keyword evidence="1" id="KW-0812">Transmembrane</keyword>
<proteinExistence type="predicted"/>
<evidence type="ECO:0000313" key="3">
    <source>
        <dbReference type="Proteomes" id="UP000199518"/>
    </source>
</evidence>
<evidence type="ECO:0000256" key="1">
    <source>
        <dbReference type="SAM" id="Phobius"/>
    </source>
</evidence>
<keyword evidence="1" id="KW-0472">Membrane</keyword>
<feature type="transmembrane region" description="Helical" evidence="1">
    <location>
        <begin position="88"/>
        <end position="108"/>
    </location>
</feature>
<reference evidence="3" key="1">
    <citation type="submission" date="2016-10" db="EMBL/GenBank/DDBJ databases">
        <authorList>
            <person name="Varghese N."/>
            <person name="Submissions S."/>
        </authorList>
    </citation>
    <scope>NUCLEOTIDE SEQUENCE [LARGE SCALE GENOMIC DNA]</scope>
    <source>
        <strain evidence="3">DSM 26348</strain>
    </source>
</reference>
<name>A0A1I3GPI2_9PLAN</name>
<dbReference type="AlphaFoldDB" id="A0A1I3GPI2"/>
<dbReference type="Proteomes" id="UP000199518">
    <property type="component" value="Unassembled WGS sequence"/>
</dbReference>
<keyword evidence="1" id="KW-1133">Transmembrane helix</keyword>
<dbReference type="STRING" id="1576369.SAMN05421753_10776"/>
<protein>
    <recommendedName>
        <fullName evidence="4">Peptidase family M50</fullName>
    </recommendedName>
</protein>
<accession>A0A1I3GPI2</accession>
<dbReference type="EMBL" id="FOQD01000007">
    <property type="protein sequence ID" value="SFI25249.1"/>
    <property type="molecule type" value="Genomic_DNA"/>
</dbReference>
<sequence>MLHWWVVEKMDPGISVQNAVGTGSLRSWALTALFWVGLVAVCWLGMQIVHESGHVLAAWATGGSVVAVDLHPLHISRTDVRPNPWPRVVIWSGPIWGVLTPGVMWLLARRC</sequence>
<evidence type="ECO:0000313" key="2">
    <source>
        <dbReference type="EMBL" id="SFI25249.1"/>
    </source>
</evidence>